<dbReference type="SMART" id="SM01272">
    <property type="entry name" value="LsmAD"/>
    <property type="match status" value="1"/>
</dbReference>
<reference evidence="5" key="1">
    <citation type="submission" date="2010-06" db="EMBL/GenBank/DDBJ databases">
        <authorList>
            <person name="Jiang H."/>
            <person name="Abraham K."/>
            <person name="Ali S."/>
            <person name="Alsbrooks S.L."/>
            <person name="Anim B.N."/>
            <person name="Anosike U.S."/>
            <person name="Attaway T."/>
            <person name="Bandaranaike D.P."/>
            <person name="Battles P.K."/>
            <person name="Bell S.N."/>
            <person name="Bell A.V."/>
            <person name="Beltran B."/>
            <person name="Bickham C."/>
            <person name="Bustamante Y."/>
            <person name="Caleb T."/>
            <person name="Canada A."/>
            <person name="Cardenas V."/>
            <person name="Carter K."/>
            <person name="Chacko J."/>
            <person name="Chandrabose M.N."/>
            <person name="Chavez D."/>
            <person name="Chavez A."/>
            <person name="Chen L."/>
            <person name="Chu H.-S."/>
            <person name="Claassen K.J."/>
            <person name="Cockrell R."/>
            <person name="Collins M."/>
            <person name="Cooper J.A."/>
            <person name="Cree A."/>
            <person name="Curry S.M."/>
            <person name="Da Y."/>
            <person name="Dao M.D."/>
            <person name="Das B."/>
            <person name="Davila M.-L."/>
            <person name="Davy-Carroll L."/>
            <person name="Denson S."/>
            <person name="Dinh H."/>
            <person name="Ebong V.E."/>
            <person name="Edwards J.R."/>
            <person name="Egan A."/>
            <person name="El-Daye J."/>
            <person name="Escobedo L."/>
            <person name="Fernandez S."/>
            <person name="Fernando P.R."/>
            <person name="Flagg N."/>
            <person name="Forbes L.D."/>
            <person name="Fowler R.G."/>
            <person name="Fu Q."/>
            <person name="Gabisi R.A."/>
            <person name="Ganer J."/>
            <person name="Garbino Pronczuk A."/>
            <person name="Garcia R.M."/>
            <person name="Garner T."/>
            <person name="Garrett T.E."/>
            <person name="Gonzalez D.A."/>
            <person name="Hamid H."/>
            <person name="Hawkins E.S."/>
            <person name="Hirani K."/>
            <person name="Hogues M.E."/>
            <person name="Hollins B."/>
            <person name="Hsiao C.-H."/>
            <person name="Jabil R."/>
            <person name="James M.L."/>
            <person name="Jhangiani S.N."/>
            <person name="Johnson B."/>
            <person name="Johnson Q."/>
            <person name="Joshi V."/>
            <person name="Kalu J.B."/>
            <person name="Kam C."/>
            <person name="Kashfia A."/>
            <person name="Keebler J."/>
            <person name="Kisamo H."/>
            <person name="Kovar C.L."/>
            <person name="Lago L.A."/>
            <person name="Lai C.-Y."/>
            <person name="Laidlaw J."/>
            <person name="Lara F."/>
            <person name="Le T.-K."/>
            <person name="Lee S.L."/>
            <person name="Legall F.H."/>
            <person name="Lemon S.J."/>
            <person name="Lewis L.R."/>
            <person name="Li B."/>
            <person name="Liu Y."/>
            <person name="Liu Y.-S."/>
            <person name="Lopez J."/>
            <person name="Lozado R.J."/>
            <person name="Lu J."/>
            <person name="Madu R.C."/>
            <person name="Maheshwari M."/>
            <person name="Maheshwari R."/>
            <person name="Malloy K."/>
            <person name="Martinez E."/>
            <person name="Mathew T."/>
            <person name="Mercado I.C."/>
            <person name="Mercado C."/>
            <person name="Meyer B."/>
            <person name="Montgomery K."/>
            <person name="Morgan M.B."/>
            <person name="Munidasa M."/>
            <person name="Nazareth L.V."/>
            <person name="Nelson J."/>
            <person name="Ng B.M."/>
            <person name="Nguyen N.B."/>
            <person name="Nguyen P.Q."/>
            <person name="Nguyen T."/>
            <person name="Obregon M."/>
            <person name="Okwuonu G.O."/>
            <person name="Onwere C.G."/>
            <person name="Orozco G."/>
            <person name="Parra A."/>
            <person name="Patel S."/>
            <person name="Patil S."/>
            <person name="Perez A."/>
            <person name="Perez Y."/>
            <person name="Pham C."/>
            <person name="Primus E.L."/>
            <person name="Pu L.-L."/>
            <person name="Puazo M."/>
            <person name="Qin X."/>
            <person name="Quiroz J.B."/>
            <person name="Reese J."/>
            <person name="Richards S."/>
            <person name="Rives C.M."/>
            <person name="Robberts R."/>
            <person name="Ruiz S.J."/>
            <person name="Ruiz M.J."/>
            <person name="Santibanez J."/>
            <person name="Schneider B.W."/>
            <person name="Sisson I."/>
            <person name="Smith M."/>
            <person name="Sodergren E."/>
            <person name="Song X.-Z."/>
            <person name="Song B.B."/>
            <person name="Summersgill H."/>
            <person name="Thelus R."/>
            <person name="Thornton R.D."/>
            <person name="Trejos Z.Y."/>
            <person name="Usmani K."/>
            <person name="Vattathil S."/>
            <person name="Villasana D."/>
            <person name="Walker D.L."/>
            <person name="Wang S."/>
            <person name="Wang K."/>
            <person name="White C.S."/>
            <person name="Williams A.C."/>
            <person name="Williamson J."/>
            <person name="Wilson K."/>
            <person name="Woghiren I.O."/>
            <person name="Woodworth J.R."/>
            <person name="Worley K.C."/>
            <person name="Wright R.A."/>
            <person name="Wu W."/>
            <person name="Young L."/>
            <person name="Zhang L."/>
            <person name="Zhang J."/>
            <person name="Zhu Y."/>
            <person name="Muzny D.M."/>
            <person name="Weinstock G."/>
            <person name="Gibbs R.A."/>
        </authorList>
    </citation>
    <scope>NUCLEOTIDE SEQUENCE [LARGE SCALE GENOMIC DNA]</scope>
    <source>
        <strain evidence="5">LSR1</strain>
    </source>
</reference>
<feature type="region of interest" description="Disordered" evidence="2">
    <location>
        <begin position="487"/>
        <end position="549"/>
    </location>
</feature>
<evidence type="ECO:0000259" key="3">
    <source>
        <dbReference type="SMART" id="SM01272"/>
    </source>
</evidence>
<feature type="compositionally biased region" description="Polar residues" evidence="2">
    <location>
        <begin position="887"/>
        <end position="900"/>
    </location>
</feature>
<evidence type="ECO:0000313" key="5">
    <source>
        <dbReference type="Proteomes" id="UP000007819"/>
    </source>
</evidence>
<feature type="compositionally biased region" description="Polar residues" evidence="2">
    <location>
        <begin position="315"/>
        <end position="368"/>
    </location>
</feature>
<dbReference type="Pfam" id="PF14438">
    <property type="entry name" value="SM-ATX"/>
    <property type="match status" value="1"/>
</dbReference>
<dbReference type="GO" id="GO:0003729">
    <property type="term" value="F:mRNA binding"/>
    <property type="evidence" value="ECO:0007669"/>
    <property type="project" value="TreeGrafter"/>
</dbReference>
<dbReference type="Pfam" id="PF06741">
    <property type="entry name" value="LsmAD"/>
    <property type="match status" value="1"/>
</dbReference>
<feature type="compositionally biased region" description="Low complexity" evidence="2">
    <location>
        <begin position="15"/>
        <end position="31"/>
    </location>
</feature>
<dbReference type="Pfam" id="PF07145">
    <property type="entry name" value="PAM2"/>
    <property type="match status" value="1"/>
</dbReference>
<feature type="compositionally biased region" description="Polar residues" evidence="2">
    <location>
        <begin position="487"/>
        <end position="507"/>
    </location>
</feature>
<dbReference type="EnsemblMetazoa" id="XM_001944223.5">
    <property type="protein sequence ID" value="XP_001944258.1"/>
    <property type="gene ID" value="LOC100163910"/>
</dbReference>
<feature type="compositionally biased region" description="Pro residues" evidence="2">
    <location>
        <begin position="901"/>
        <end position="911"/>
    </location>
</feature>
<feature type="domain" description="LsmAD" evidence="3">
    <location>
        <begin position="192"/>
        <end position="257"/>
    </location>
</feature>
<feature type="compositionally biased region" description="Low complexity" evidence="2">
    <location>
        <begin position="398"/>
        <end position="414"/>
    </location>
</feature>
<feature type="compositionally biased region" description="Polar residues" evidence="2">
    <location>
        <begin position="384"/>
        <end position="397"/>
    </location>
</feature>
<feature type="region of interest" description="Disordered" evidence="2">
    <location>
        <begin position="804"/>
        <end position="933"/>
    </location>
</feature>
<dbReference type="AlphaFoldDB" id="A0A8R2A3N0"/>
<feature type="compositionally biased region" description="Basic residues" evidence="2">
    <location>
        <begin position="818"/>
        <end position="827"/>
    </location>
</feature>
<keyword evidence="5" id="KW-1185">Reference proteome</keyword>
<feature type="region of interest" description="Disordered" evidence="2">
    <location>
        <begin position="1"/>
        <end position="31"/>
    </location>
</feature>
<feature type="compositionally biased region" description="Low complexity" evidence="2">
    <location>
        <begin position="912"/>
        <end position="933"/>
    </location>
</feature>
<reference evidence="4" key="2">
    <citation type="submission" date="2022-06" db="UniProtKB">
        <authorList>
            <consortium name="EnsemblMetazoa"/>
        </authorList>
    </citation>
    <scope>IDENTIFICATION</scope>
</reference>
<comment type="similarity">
    <text evidence="1">Belongs to the ataxin-2 family.</text>
</comment>
<dbReference type="KEGG" id="api:100163910"/>
<dbReference type="InterPro" id="IPR009818">
    <property type="entry name" value="PAM2_motif"/>
</dbReference>
<dbReference type="PANTHER" id="PTHR12854:SF7">
    <property type="entry name" value="ATAXIN-2 HOMOLOG"/>
    <property type="match status" value="1"/>
</dbReference>
<dbReference type="GO" id="GO:0010494">
    <property type="term" value="C:cytoplasmic stress granule"/>
    <property type="evidence" value="ECO:0007669"/>
    <property type="project" value="TreeGrafter"/>
</dbReference>
<feature type="region of interest" description="Disordered" evidence="2">
    <location>
        <begin position="155"/>
        <end position="181"/>
    </location>
</feature>
<feature type="compositionally biased region" description="Polar residues" evidence="2">
    <location>
        <begin position="444"/>
        <end position="453"/>
    </location>
</feature>
<dbReference type="PANTHER" id="PTHR12854">
    <property type="entry name" value="ATAXIN 2-RELATED"/>
    <property type="match status" value="1"/>
</dbReference>
<dbReference type="OMA" id="APMMMRY"/>
<accession>A0A8R2A3N0</accession>
<dbReference type="InterPro" id="IPR025852">
    <property type="entry name" value="SM_dom_ATX"/>
</dbReference>
<evidence type="ECO:0000313" key="4">
    <source>
        <dbReference type="EnsemblMetazoa" id="XP_001944258.1"/>
    </source>
</evidence>
<dbReference type="OrthoDB" id="2275718at2759"/>
<feature type="compositionally biased region" description="Low complexity" evidence="2">
    <location>
        <begin position="612"/>
        <end position="624"/>
    </location>
</feature>
<feature type="compositionally biased region" description="Pro residues" evidence="2">
    <location>
        <begin position="862"/>
        <end position="874"/>
    </location>
</feature>
<feature type="compositionally biased region" description="Basic and acidic residues" evidence="2">
    <location>
        <begin position="369"/>
        <end position="383"/>
    </location>
</feature>
<sequence length="945" mass="103274">MNTKRKSRANTNSTGTRAPRARASSSGGNGANAQVAGADGIYLNETFMHRVTSLIGLEVEIVTHSKEMYSGILRTFSSNFDVVLELPHRTDPPPSSQAIGLKIVADKMIFKFDSIVKIAAYETDLDSMTRNTFQTDTTISKYNGQPSGEKVLEMWEPPSMNGDMDDFDLSSGNNNANGWDADDMFRRNEQEHGVTSSFDQNLSGYTTEIRTDLSNFKNEEAKAARLAREIESNPSSQNRANLENGDEEERFAAVSRPASEMSSNHSDSKYSMSGRRKPGPQQPANSAYGLFNRNRKHPEKYSSSGSNERWECVSGSGTKNSNQNRGHAHQQNGNSNVVNKSTLPPYHNSANQTYAANSRESPVSVNGQSDKRTTAPINNRRETSSSASRHVSGRNNYSSNDNQSLPSSSRSSPPTVQGHHNQVASVPPPRYQTATYSQQTSTTNSRANVSTSYAAAADKSVPKTQQPPPPIRVRDESLNSELKRFSTDFNLSSPTPQNNPRVTSPASVVSEIPKQLSAQIPHSEPPPPSVQEVPHVPEEVTESPVSPPQTLYKLQEVQIEKNVENLKKDQTEKTLEENITQLPDKTVVQTSKLNPNAKEFVFNPNTKPFIPRSPSTPNSSRPMTPQTPTTNIVATTNQHQQMIQAQHGPAIAIPAAYHHHHHQHAPGTGQMVTHQAPPHPHPAFTMLPTVFVTSNSAFNHHPHSMPPQPPNQAGRFRKMTVGMSHRSDIASQIQVAAATGQPLLAPAPLQAQFAVPGYSPQPMPTPQAYQQVQMVRMVPQQGGGMMPTLVPTSIAYHPANAGQLSQMESGVPQGPPSYHHHHHHQASQHHIMNQQQTAQSPAPQPGPPQTPGQSQTPVNFQQPPPQQSQPPPFPAGTTIMCPILPTPTASQQPSAPNTPGSAPPMQQPPPQQHQQYISHPHQHHQAASAQAPHGQYHLYSTIRES</sequence>
<evidence type="ECO:0000256" key="2">
    <source>
        <dbReference type="SAM" id="MobiDB-lite"/>
    </source>
</evidence>
<dbReference type="RefSeq" id="XP_001944258.1">
    <property type="nucleotide sequence ID" value="XM_001944223.4"/>
</dbReference>
<feature type="compositionally biased region" description="Low complexity" evidence="2">
    <location>
        <begin position="851"/>
        <end position="861"/>
    </location>
</feature>
<feature type="compositionally biased region" description="Low complexity" evidence="2">
    <location>
        <begin position="431"/>
        <end position="443"/>
    </location>
</feature>
<dbReference type="InterPro" id="IPR009604">
    <property type="entry name" value="LsmAD_domain"/>
</dbReference>
<dbReference type="GeneID" id="100163910"/>
<evidence type="ECO:0000256" key="1">
    <source>
        <dbReference type="ARBA" id="ARBA00007503"/>
    </source>
</evidence>
<feature type="region of interest" description="Disordered" evidence="2">
    <location>
        <begin position="225"/>
        <end position="474"/>
    </location>
</feature>
<feature type="region of interest" description="Disordered" evidence="2">
    <location>
        <begin position="601"/>
        <end position="626"/>
    </location>
</feature>
<dbReference type="InterPro" id="IPR045117">
    <property type="entry name" value="ATXN2-like"/>
</dbReference>
<name>A0A8R2A3N0_ACYPI</name>
<feature type="compositionally biased region" description="Polar residues" evidence="2">
    <location>
        <begin position="232"/>
        <end position="241"/>
    </location>
</feature>
<dbReference type="Proteomes" id="UP000007819">
    <property type="component" value="Chromosome A1"/>
</dbReference>
<feature type="compositionally biased region" description="Polar residues" evidence="2">
    <location>
        <begin position="260"/>
        <end position="271"/>
    </location>
</feature>
<feature type="compositionally biased region" description="Low complexity" evidence="2">
    <location>
        <begin position="828"/>
        <end position="841"/>
    </location>
</feature>
<dbReference type="GO" id="GO:0034063">
    <property type="term" value="P:stress granule assembly"/>
    <property type="evidence" value="ECO:0007669"/>
    <property type="project" value="TreeGrafter"/>
</dbReference>
<protein>
    <recommendedName>
        <fullName evidence="3">LsmAD domain-containing protein</fullName>
    </recommendedName>
</protein>
<proteinExistence type="inferred from homology"/>
<organism evidence="4 5">
    <name type="scientific">Acyrthosiphon pisum</name>
    <name type="common">Pea aphid</name>
    <dbReference type="NCBI Taxonomy" id="7029"/>
    <lineage>
        <taxon>Eukaryota</taxon>
        <taxon>Metazoa</taxon>
        <taxon>Ecdysozoa</taxon>
        <taxon>Arthropoda</taxon>
        <taxon>Hexapoda</taxon>
        <taxon>Insecta</taxon>
        <taxon>Pterygota</taxon>
        <taxon>Neoptera</taxon>
        <taxon>Paraneoptera</taxon>
        <taxon>Hemiptera</taxon>
        <taxon>Sternorrhyncha</taxon>
        <taxon>Aphidomorpha</taxon>
        <taxon>Aphidoidea</taxon>
        <taxon>Aphididae</taxon>
        <taxon>Macrosiphini</taxon>
        <taxon>Acyrthosiphon</taxon>
    </lineage>
</organism>